<dbReference type="GO" id="GO:0004519">
    <property type="term" value="F:endonuclease activity"/>
    <property type="evidence" value="ECO:0007669"/>
    <property type="project" value="UniProtKB-KW"/>
</dbReference>
<evidence type="ECO:0000313" key="4">
    <source>
        <dbReference type="EMBL" id="PNL61142.1"/>
    </source>
</evidence>
<dbReference type="Gene3D" id="1.20.120.1700">
    <property type="match status" value="1"/>
</dbReference>
<sequence>MLIYNGKVLIKFKNKKGGKNQGTVDGFYRDSDGVEYFVKKPGDPKELFTELFAGLLLQEFMRRQLIDKIYHASFICAQLIQFEDGSYGLIQPKIEFKELYKIIGTAYRDGSDRDPLLEMFYGPQSYLLLTQLKSYFGLAIALMFSLLLGDHSVHSGNVVCLDVLSAVEMMFIQFARIDWGAAFRNFGHKKNNENLLNPLEYQGWFNHKGYTKGYFLNYRKIKGLFPAIAEQASLLQKKVNETLFVDIINSVLRQLPLDLVDNKTKLELAKYLSIKSFEKINFGEEDQQFTHDLAHILFNRLEKMTVLQDFPVTENESDLPQMMYAESMPTAIGLPVNSVIPFSQQMSIWLNILSLSDERSIFDFNSIDRTQLVKQYNFFMEALLRQAEHLEQFLNHDECAHVEDRTHPLSISYSFRNQFTLDMDLKPCSSYTEPGISCKKPHWQLVETVLTTGFNAIITIRVLQSTQTTTMLGRGSAIHFLFDALKTYLLDLNAVYIMFLKEMHDILFLMSGTQLARVCLNEMEFISSSMLIGIVLKNPELWERMNRSLTEKYEALYQEKIDDYIVKLRKYHENYTLFLTLASESLSISQFAIKGIVVEKLNSLFENLPEFLQQELAPILNQIQDGFRSLQRRYSLELEELEQLNEKPLILEKSNDSLMKMEAEVVDGILYEKISADKILWQAIVESQSDELPLDDLLVLKNFYDRKRMECTDVQSTEALSIFYTRAVKICLSNCSLTEQAHIILYDALKTFDTSQKSTILNEAIHLINVLFNKVDVVKPQMVNRSLFFSGHNAETLLVNNNDSDNCSTSSSQLSPLSSI</sequence>
<dbReference type="Proteomes" id="UP000192511">
    <property type="component" value="Unassembled WGS sequence"/>
</dbReference>
<feature type="domain" description="LepB GAP" evidence="1">
    <location>
        <begin position="334"/>
        <end position="496"/>
    </location>
</feature>
<name>A0AAX0WR70_9GAMM</name>
<proteinExistence type="predicted"/>
<dbReference type="Gene3D" id="1.25.40.830">
    <property type="match status" value="1"/>
</dbReference>
<evidence type="ECO:0000259" key="2">
    <source>
        <dbReference type="Pfam" id="PF18227"/>
    </source>
</evidence>
<dbReference type="InterPro" id="IPR041585">
    <property type="entry name" value="LepB_GAP_N"/>
</dbReference>
<comment type="caution">
    <text evidence="4">The sequence shown here is derived from an EMBL/GenBank/DDBJ whole genome shotgun (WGS) entry which is preliminary data.</text>
</comment>
<evidence type="ECO:0000259" key="3">
    <source>
        <dbReference type="Pfam" id="PF18640"/>
    </source>
</evidence>
<dbReference type="EMBL" id="NBTX02000004">
    <property type="protein sequence ID" value="PNL61142.1"/>
    <property type="molecule type" value="Genomic_DNA"/>
</dbReference>
<accession>A0AAX0WR70</accession>
<feature type="domain" description="LepB N-terminal" evidence="3">
    <location>
        <begin position="126"/>
        <end position="305"/>
    </location>
</feature>
<dbReference type="InterPro" id="IPR040519">
    <property type="entry name" value="LepB_N"/>
</dbReference>
<keyword evidence="5" id="KW-1185">Reference proteome</keyword>
<dbReference type="Pfam" id="PF18227">
    <property type="entry name" value="LepB_GAP_C"/>
    <property type="match status" value="1"/>
</dbReference>
<dbReference type="AlphaFoldDB" id="A0AAX0WR70"/>
<gene>
    <name evidence="4" type="ORF">A6J39_007900</name>
</gene>
<organism evidence="4 5">
    <name type="scientific">Legionella anisa</name>
    <dbReference type="NCBI Taxonomy" id="28082"/>
    <lineage>
        <taxon>Bacteria</taxon>
        <taxon>Pseudomonadati</taxon>
        <taxon>Pseudomonadota</taxon>
        <taxon>Gammaproteobacteria</taxon>
        <taxon>Legionellales</taxon>
        <taxon>Legionellaceae</taxon>
        <taxon>Legionella</taxon>
    </lineage>
</organism>
<dbReference type="RefSeq" id="WP_019235571.1">
    <property type="nucleotide sequence ID" value="NZ_CAAAHR010000017.1"/>
</dbReference>
<dbReference type="InterPro" id="IPR040484">
    <property type="entry name" value="LepB_GAP_C"/>
</dbReference>
<dbReference type="Pfam" id="PF18172">
    <property type="entry name" value="LepB_GAP_N"/>
    <property type="match status" value="1"/>
</dbReference>
<dbReference type="GeneID" id="98066517"/>
<keyword evidence="4" id="KW-0255">Endonuclease</keyword>
<keyword evidence="4" id="KW-0378">Hydrolase</keyword>
<evidence type="ECO:0000259" key="1">
    <source>
        <dbReference type="Pfam" id="PF18172"/>
    </source>
</evidence>
<feature type="domain" description="LepB GAP" evidence="2">
    <location>
        <begin position="506"/>
        <end position="571"/>
    </location>
</feature>
<evidence type="ECO:0000313" key="5">
    <source>
        <dbReference type="Proteomes" id="UP000192511"/>
    </source>
</evidence>
<protein>
    <submittedName>
        <fullName evidence="4">Restriction endonuclease</fullName>
    </submittedName>
</protein>
<reference evidence="4" key="1">
    <citation type="submission" date="2017-12" db="EMBL/GenBank/DDBJ databases">
        <title>FDA dAtabase for Regulatory Grade micrObial Sequences (FDA-ARGOS): Supporting development and validation of Infectious Disease Dx tests.</title>
        <authorList>
            <person name="Kerrigan L."/>
            <person name="Tallon L.J."/>
            <person name="Sadzewicz L."/>
            <person name="Sengamalay N."/>
            <person name="Ott S."/>
            <person name="Godinez A."/>
            <person name="Nagaraj S."/>
            <person name="Vavikolanu K."/>
            <person name="Vyas G."/>
            <person name="Nadendla S."/>
            <person name="Aluvathingal J."/>
            <person name="Sichtig H."/>
        </authorList>
    </citation>
    <scope>NUCLEOTIDE SEQUENCE [LARGE SCALE GENOMIC DNA]</scope>
    <source>
        <strain evidence="4">FDAARGOS_200</strain>
    </source>
</reference>
<dbReference type="Pfam" id="PF18640">
    <property type="entry name" value="LepB_N"/>
    <property type="match status" value="1"/>
</dbReference>
<keyword evidence="4" id="KW-0540">Nuclease</keyword>